<keyword evidence="13" id="KW-1185">Reference proteome</keyword>
<dbReference type="GO" id="GO:0016597">
    <property type="term" value="F:amino acid binding"/>
    <property type="evidence" value="ECO:0007669"/>
    <property type="project" value="InterPro"/>
</dbReference>
<evidence type="ECO:0000256" key="1">
    <source>
        <dbReference type="ARBA" id="ARBA00004852"/>
    </source>
</evidence>
<proteinExistence type="inferred from homology"/>
<keyword evidence="5" id="KW-0665">Pyrimidine biosynthesis</keyword>
<dbReference type="NCBIfam" id="TIGR00670">
    <property type="entry name" value="asp_carb_tr"/>
    <property type="match status" value="1"/>
</dbReference>
<evidence type="ECO:0000313" key="12">
    <source>
        <dbReference type="EMBL" id="OZG55980.1"/>
    </source>
</evidence>
<dbReference type="Gene3D" id="3.40.50.1370">
    <property type="entry name" value="Aspartate/ornithine carbamoyltransferase"/>
    <property type="match status" value="2"/>
</dbReference>
<evidence type="ECO:0000256" key="8">
    <source>
        <dbReference type="NCBIfam" id="TIGR00670"/>
    </source>
</evidence>
<dbReference type="GO" id="GO:0044205">
    <property type="term" value="P:'de novo' UMP biosynthetic process"/>
    <property type="evidence" value="ECO:0007669"/>
    <property type="project" value="UniProtKB-UniPathway"/>
</dbReference>
<dbReference type="PRINTS" id="PR00101">
    <property type="entry name" value="ATCASE"/>
</dbReference>
<dbReference type="InterPro" id="IPR036901">
    <property type="entry name" value="Asp/Orn_carbamoylTrfase_sf"/>
</dbReference>
<accession>A0A261FA05</accession>
<dbReference type="InterPro" id="IPR006130">
    <property type="entry name" value="Asp/Orn_carbamoylTrfase"/>
</dbReference>
<dbReference type="Pfam" id="PF02729">
    <property type="entry name" value="OTCace_N"/>
    <property type="match status" value="1"/>
</dbReference>
<evidence type="ECO:0000256" key="7">
    <source>
        <dbReference type="ARBA" id="ARBA00048859"/>
    </source>
</evidence>
<evidence type="ECO:0000256" key="3">
    <source>
        <dbReference type="ARBA" id="ARBA00013008"/>
    </source>
</evidence>
<dbReference type="PANTHER" id="PTHR45753">
    <property type="entry name" value="ORNITHINE CARBAMOYLTRANSFERASE, MITOCHONDRIAL"/>
    <property type="match status" value="1"/>
</dbReference>
<comment type="function">
    <text evidence="6">Catalyzes the condensation of carbamoyl phosphate and aspartate to form carbamoyl aspartate and inorganic phosphate, the committed step in the de novo pyrimidine nucleotide biosynthesis pathway.</text>
</comment>
<comment type="pathway">
    <text evidence="1">Pyrimidine metabolism; UMP biosynthesis via de novo pathway; (S)-dihydroorotate from bicarbonate: step 2/3.</text>
</comment>
<sequence length="346" mass="38346">MAQQLEQLKGSHLVSLDEWSAEQILHLLRLAEWMRTHRDDASQLAAGSVMATLFYQPSTRTRLSFETAMLRLGGHVAEYEGRSLDTDDLVFRETIHDLIRSLSQIDDIIVIRHPREGSALVAARASDVPVINAGDGGHLHPTQTLADLATLLRLKGGKLRNLTIGLCGNLAASRTAHSLVTTLCRLGHNLHFVLVSTRQNRMPDWVLARLDRTPGFSYEEVDSLRPVISSLDVLYMTSFYPTQVEPTGQARQASNSTANGKRLSRDYRVTPELLRAAKPDLAILHPLPRGLEIDRAVDDDPRAAYFTQISLGVDVRMALIATLLGKLPQQFDESVVFAEQGSDVDE</sequence>
<dbReference type="GO" id="GO:0006207">
    <property type="term" value="P:'de novo' pyrimidine nucleobase biosynthetic process"/>
    <property type="evidence" value="ECO:0007669"/>
    <property type="project" value="InterPro"/>
</dbReference>
<dbReference type="InterPro" id="IPR002082">
    <property type="entry name" value="Asp_carbamoyltransf"/>
</dbReference>
<comment type="catalytic activity">
    <reaction evidence="7">
        <text>carbamoyl phosphate + L-aspartate = N-carbamoyl-L-aspartate + phosphate + H(+)</text>
        <dbReference type="Rhea" id="RHEA:20013"/>
        <dbReference type="ChEBI" id="CHEBI:15378"/>
        <dbReference type="ChEBI" id="CHEBI:29991"/>
        <dbReference type="ChEBI" id="CHEBI:32814"/>
        <dbReference type="ChEBI" id="CHEBI:43474"/>
        <dbReference type="ChEBI" id="CHEBI:58228"/>
        <dbReference type="EC" id="2.1.3.2"/>
    </reaction>
</comment>
<name>A0A261FA05_9BIFI</name>
<gene>
    <name evidence="12" type="ORF">AEAE_0468</name>
</gene>
<protein>
    <recommendedName>
        <fullName evidence="3 8">Aspartate carbamoyltransferase</fullName>
        <ecNumber evidence="3 8">2.1.3.2</ecNumber>
    </recommendedName>
</protein>
<dbReference type="OrthoDB" id="9774690at2"/>
<evidence type="ECO:0000256" key="5">
    <source>
        <dbReference type="ARBA" id="ARBA00022975"/>
    </source>
</evidence>
<evidence type="ECO:0000259" key="11">
    <source>
        <dbReference type="Pfam" id="PF02729"/>
    </source>
</evidence>
<dbReference type="EC" id="2.1.3.2" evidence="3 8"/>
<evidence type="ECO:0000259" key="10">
    <source>
        <dbReference type="Pfam" id="PF00185"/>
    </source>
</evidence>
<dbReference type="EMBL" id="MWWU01000002">
    <property type="protein sequence ID" value="OZG55980.1"/>
    <property type="molecule type" value="Genomic_DNA"/>
</dbReference>
<dbReference type="PRINTS" id="PR00100">
    <property type="entry name" value="AOTCASE"/>
</dbReference>
<keyword evidence="4 9" id="KW-0808">Transferase</keyword>
<evidence type="ECO:0000256" key="2">
    <source>
        <dbReference type="ARBA" id="ARBA00008896"/>
    </source>
</evidence>
<dbReference type="AlphaFoldDB" id="A0A261FA05"/>
<dbReference type="Pfam" id="PF00185">
    <property type="entry name" value="OTCace"/>
    <property type="match status" value="1"/>
</dbReference>
<dbReference type="GO" id="GO:0004070">
    <property type="term" value="F:aspartate carbamoyltransferase activity"/>
    <property type="evidence" value="ECO:0007669"/>
    <property type="project" value="UniProtKB-UniRule"/>
</dbReference>
<evidence type="ECO:0000256" key="6">
    <source>
        <dbReference type="ARBA" id="ARBA00043884"/>
    </source>
</evidence>
<dbReference type="PANTHER" id="PTHR45753:SF6">
    <property type="entry name" value="ASPARTATE CARBAMOYLTRANSFERASE"/>
    <property type="match status" value="1"/>
</dbReference>
<evidence type="ECO:0000256" key="4">
    <source>
        <dbReference type="ARBA" id="ARBA00022679"/>
    </source>
</evidence>
<evidence type="ECO:0000313" key="13">
    <source>
        <dbReference type="Proteomes" id="UP000228976"/>
    </source>
</evidence>
<comment type="similarity">
    <text evidence="2">Belongs to the aspartate/ornithine carbamoyltransferase superfamily. ATCase family.</text>
</comment>
<dbReference type="InterPro" id="IPR006132">
    <property type="entry name" value="Asp/Orn_carbamoyltranf_P-bd"/>
</dbReference>
<dbReference type="UniPathway" id="UPA00070">
    <property type="reaction ID" value="UER00116"/>
</dbReference>
<feature type="domain" description="Aspartate/ornithine carbamoyltransferase carbamoyl-P binding" evidence="11">
    <location>
        <begin position="12"/>
        <end position="151"/>
    </location>
</feature>
<dbReference type="SUPFAM" id="SSF53671">
    <property type="entry name" value="Aspartate/ornithine carbamoyltransferase"/>
    <property type="match status" value="1"/>
</dbReference>
<reference evidence="12 13" key="1">
    <citation type="journal article" date="2017" name="BMC Genomics">
        <title>Comparative genomic and phylogenomic analyses of the Bifidobacteriaceae family.</title>
        <authorList>
            <person name="Lugli G.A."/>
            <person name="Milani C."/>
            <person name="Turroni F."/>
            <person name="Duranti S."/>
            <person name="Mancabelli L."/>
            <person name="Mangifesta M."/>
            <person name="Ferrario C."/>
            <person name="Modesto M."/>
            <person name="Mattarelli P."/>
            <person name="Jiri K."/>
            <person name="van Sinderen D."/>
            <person name="Ventura M."/>
        </authorList>
    </citation>
    <scope>NUCLEOTIDE SEQUENCE [LARGE SCALE GENOMIC DNA]</scope>
    <source>
        <strain evidence="12 13">LMG 21773</strain>
    </source>
</reference>
<dbReference type="InterPro" id="IPR006131">
    <property type="entry name" value="Asp_carbamoyltransf_Asp/Orn-bd"/>
</dbReference>
<evidence type="ECO:0000256" key="9">
    <source>
        <dbReference type="RuleBase" id="RU003634"/>
    </source>
</evidence>
<dbReference type="GO" id="GO:0006520">
    <property type="term" value="P:amino acid metabolic process"/>
    <property type="evidence" value="ECO:0007669"/>
    <property type="project" value="InterPro"/>
</dbReference>
<dbReference type="Proteomes" id="UP000228976">
    <property type="component" value="Unassembled WGS sequence"/>
</dbReference>
<feature type="domain" description="Aspartate/ornithine carbamoyltransferase Asp/Orn-binding" evidence="10">
    <location>
        <begin position="161"/>
        <end position="322"/>
    </location>
</feature>
<organism evidence="12 13">
    <name type="scientific">Aeriscardovia aeriphila</name>
    <dbReference type="NCBI Taxonomy" id="218139"/>
    <lineage>
        <taxon>Bacteria</taxon>
        <taxon>Bacillati</taxon>
        <taxon>Actinomycetota</taxon>
        <taxon>Actinomycetes</taxon>
        <taxon>Bifidobacteriales</taxon>
        <taxon>Bifidobacteriaceae</taxon>
        <taxon>Aeriscardovia</taxon>
    </lineage>
</organism>
<comment type="caution">
    <text evidence="12">The sequence shown here is derived from an EMBL/GenBank/DDBJ whole genome shotgun (WGS) entry which is preliminary data.</text>
</comment>